<feature type="compositionally biased region" description="Basic and acidic residues" evidence="2">
    <location>
        <begin position="179"/>
        <end position="192"/>
    </location>
</feature>
<evidence type="ECO:0000313" key="4">
    <source>
        <dbReference type="Proteomes" id="UP001652660"/>
    </source>
</evidence>
<dbReference type="GO" id="GO:0003006">
    <property type="term" value="P:developmental process involved in reproduction"/>
    <property type="evidence" value="ECO:0007669"/>
    <property type="project" value="TreeGrafter"/>
</dbReference>
<protein>
    <submittedName>
        <fullName evidence="5">Uncharacterized protein isoform X1</fullName>
    </submittedName>
</protein>
<reference evidence="5" key="2">
    <citation type="submission" date="2025-08" db="UniProtKB">
        <authorList>
            <consortium name="RefSeq"/>
        </authorList>
    </citation>
    <scope>IDENTIFICATION</scope>
    <source>
        <tissue evidence="5">Leaves</tissue>
    </source>
</reference>
<keyword evidence="1" id="KW-0175">Coiled coil</keyword>
<gene>
    <name evidence="5" type="primary">LOC113703422</name>
</gene>
<sequence length="310" mass="35858">METLYTKLYNKYIKLKKEKDTAMENLNRDQEKKFMNYVIASDEMIEFLRSENERLGNQVSDLRSEMALLRSTKDEECIQYNKLLMEENQNNKKLQEEIERLRNLQREGHCCQARDDKVGDEPVDMPVSSQVESYSSDGMSVRKTRKRSRQSLHGRGDTITPSATKEHEHEQLNVLSNRSCKETEASDTPSDHYDVLQPAICKRKMNNPGSDVAASCMFQELVEWVVGLKLSIIPQSKDFCISALHPSSGYSFTLTWVNNSKGEPELLYHVLALGTFERVAPEWMRDVLMFSMSMCPTFFHRVARVIQLNH</sequence>
<evidence type="ECO:0000256" key="1">
    <source>
        <dbReference type="SAM" id="Coils"/>
    </source>
</evidence>
<dbReference type="PANTHER" id="PTHR35489">
    <property type="entry name" value="TITAN9"/>
    <property type="match status" value="1"/>
</dbReference>
<evidence type="ECO:0000313" key="5">
    <source>
        <dbReference type="RefSeq" id="XP_027080582.1"/>
    </source>
</evidence>
<reference evidence="4" key="1">
    <citation type="journal article" date="2025" name="Foods">
        <title>Unveiling the Microbial Signatures of Arabica Coffee Cherries: Insights into Ripeness Specific Diversity, Functional Traits, and Implications for Quality and Safety.</title>
        <authorList>
            <consortium name="RefSeq"/>
            <person name="Tenea G.N."/>
            <person name="Cifuentes V."/>
            <person name="Reyes P."/>
            <person name="Cevallos-Vallejos M."/>
        </authorList>
    </citation>
    <scope>NUCLEOTIDE SEQUENCE [LARGE SCALE GENOMIC DNA]</scope>
</reference>
<accession>A0A6P6TRH5</accession>
<evidence type="ECO:0000256" key="2">
    <source>
        <dbReference type="SAM" id="MobiDB-lite"/>
    </source>
</evidence>
<name>A0A6P6TRH5_COFAR</name>
<feature type="compositionally biased region" description="Basic residues" evidence="2">
    <location>
        <begin position="142"/>
        <end position="152"/>
    </location>
</feature>
<feature type="region of interest" description="Disordered" evidence="2">
    <location>
        <begin position="114"/>
        <end position="192"/>
    </location>
</feature>
<dbReference type="GeneID" id="113703422"/>
<feature type="compositionally biased region" description="Polar residues" evidence="2">
    <location>
        <begin position="127"/>
        <end position="138"/>
    </location>
</feature>
<feature type="domain" description="DUF7806" evidence="3">
    <location>
        <begin position="214"/>
        <end position="307"/>
    </location>
</feature>
<dbReference type="RefSeq" id="XP_027080582.1">
    <property type="nucleotide sequence ID" value="XM_027224781.2"/>
</dbReference>
<dbReference type="OrthoDB" id="759501at2759"/>
<dbReference type="Pfam" id="PF25091">
    <property type="entry name" value="DUF7806"/>
    <property type="match status" value="1"/>
</dbReference>
<dbReference type="PANTHER" id="PTHR35489:SF2">
    <property type="entry name" value="TITAN9"/>
    <property type="match status" value="1"/>
</dbReference>
<proteinExistence type="predicted"/>
<evidence type="ECO:0000259" key="3">
    <source>
        <dbReference type="Pfam" id="PF25091"/>
    </source>
</evidence>
<dbReference type="Proteomes" id="UP001652660">
    <property type="component" value="Chromosome 1e"/>
</dbReference>
<organism evidence="4 5">
    <name type="scientific">Coffea arabica</name>
    <name type="common">Arabian coffee</name>
    <dbReference type="NCBI Taxonomy" id="13443"/>
    <lineage>
        <taxon>Eukaryota</taxon>
        <taxon>Viridiplantae</taxon>
        <taxon>Streptophyta</taxon>
        <taxon>Embryophyta</taxon>
        <taxon>Tracheophyta</taxon>
        <taxon>Spermatophyta</taxon>
        <taxon>Magnoliopsida</taxon>
        <taxon>eudicotyledons</taxon>
        <taxon>Gunneridae</taxon>
        <taxon>Pentapetalae</taxon>
        <taxon>asterids</taxon>
        <taxon>lamiids</taxon>
        <taxon>Gentianales</taxon>
        <taxon>Rubiaceae</taxon>
        <taxon>Ixoroideae</taxon>
        <taxon>Gardenieae complex</taxon>
        <taxon>Bertiereae - Coffeeae clade</taxon>
        <taxon>Coffeeae</taxon>
        <taxon>Coffea</taxon>
    </lineage>
</organism>
<dbReference type="AlphaFoldDB" id="A0A6P6TRH5"/>
<keyword evidence="4" id="KW-1185">Reference proteome</keyword>
<feature type="coiled-coil region" evidence="1">
    <location>
        <begin position="12"/>
        <end position="107"/>
    </location>
</feature>
<dbReference type="InterPro" id="IPR056708">
    <property type="entry name" value="DUF7806"/>
</dbReference>